<name>A0A2P2K6C3_RHIMU</name>
<dbReference type="EMBL" id="GGEC01020739">
    <property type="protein sequence ID" value="MBX01223.1"/>
    <property type="molecule type" value="Transcribed_RNA"/>
</dbReference>
<organism evidence="1">
    <name type="scientific">Rhizophora mucronata</name>
    <name type="common">Asiatic mangrove</name>
    <dbReference type="NCBI Taxonomy" id="61149"/>
    <lineage>
        <taxon>Eukaryota</taxon>
        <taxon>Viridiplantae</taxon>
        <taxon>Streptophyta</taxon>
        <taxon>Embryophyta</taxon>
        <taxon>Tracheophyta</taxon>
        <taxon>Spermatophyta</taxon>
        <taxon>Magnoliopsida</taxon>
        <taxon>eudicotyledons</taxon>
        <taxon>Gunneridae</taxon>
        <taxon>Pentapetalae</taxon>
        <taxon>rosids</taxon>
        <taxon>fabids</taxon>
        <taxon>Malpighiales</taxon>
        <taxon>Rhizophoraceae</taxon>
        <taxon>Rhizophora</taxon>
    </lineage>
</organism>
<evidence type="ECO:0000313" key="1">
    <source>
        <dbReference type="EMBL" id="MBX01223.1"/>
    </source>
</evidence>
<accession>A0A2P2K6C3</accession>
<protein>
    <submittedName>
        <fullName evidence="1">Uncharacterized protein</fullName>
    </submittedName>
</protein>
<proteinExistence type="predicted"/>
<sequence>MRQRKCQIAQTALPNLFILIYRHLNGSYFFQRPCQQITTTTSTDKPLIVHETFN</sequence>
<dbReference type="AlphaFoldDB" id="A0A2P2K6C3"/>
<reference evidence="1" key="1">
    <citation type="submission" date="2018-02" db="EMBL/GenBank/DDBJ databases">
        <title>Rhizophora mucronata_Transcriptome.</title>
        <authorList>
            <person name="Meera S.P."/>
            <person name="Sreeshan A."/>
            <person name="Augustine A."/>
        </authorList>
    </citation>
    <scope>NUCLEOTIDE SEQUENCE</scope>
    <source>
        <tissue evidence="1">Leaf</tissue>
    </source>
</reference>